<proteinExistence type="predicted"/>
<evidence type="ECO:0000313" key="1">
    <source>
        <dbReference type="EMBL" id="KKL65584.1"/>
    </source>
</evidence>
<comment type="caution">
    <text evidence="1">The sequence shown here is derived from an EMBL/GenBank/DDBJ whole genome shotgun (WGS) entry which is preliminary data.</text>
</comment>
<reference evidence="1" key="1">
    <citation type="journal article" date="2015" name="Nature">
        <title>Complex archaea that bridge the gap between prokaryotes and eukaryotes.</title>
        <authorList>
            <person name="Spang A."/>
            <person name="Saw J.H."/>
            <person name="Jorgensen S.L."/>
            <person name="Zaremba-Niedzwiedzka K."/>
            <person name="Martijn J."/>
            <person name="Lind A.E."/>
            <person name="van Eijk R."/>
            <person name="Schleper C."/>
            <person name="Guy L."/>
            <person name="Ettema T.J."/>
        </authorList>
    </citation>
    <scope>NUCLEOTIDE SEQUENCE</scope>
</reference>
<protein>
    <submittedName>
        <fullName evidence="1">Uncharacterized protein</fullName>
    </submittedName>
</protein>
<sequence length="98" mass="11250">MRFKVFKVTTEGHGIQQGMKTAREYQLEAADVDAAVDYILVNVPHQVSQAGTDMRADSYGVHLTKWLCLDKKDYYWFIPGGRFRKQPTPIEVKDESKV</sequence>
<name>A0A0F9DV18_9ZZZZ</name>
<dbReference type="EMBL" id="LAZR01027486">
    <property type="protein sequence ID" value="KKL65584.1"/>
    <property type="molecule type" value="Genomic_DNA"/>
</dbReference>
<accession>A0A0F9DV18</accession>
<dbReference type="AlphaFoldDB" id="A0A0F9DV18"/>
<gene>
    <name evidence="1" type="ORF">LCGC14_2153460</name>
</gene>
<organism evidence="1">
    <name type="scientific">marine sediment metagenome</name>
    <dbReference type="NCBI Taxonomy" id="412755"/>
    <lineage>
        <taxon>unclassified sequences</taxon>
        <taxon>metagenomes</taxon>
        <taxon>ecological metagenomes</taxon>
    </lineage>
</organism>